<keyword evidence="3" id="KW-1185">Reference proteome</keyword>
<comment type="caution">
    <text evidence="2">The sequence shown here is derived from an EMBL/GenBank/DDBJ whole genome shotgun (WGS) entry which is preliminary data.</text>
</comment>
<dbReference type="AlphaFoldDB" id="A0A6A4PGU1"/>
<feature type="compositionally biased region" description="Polar residues" evidence="1">
    <location>
        <begin position="8"/>
        <end position="26"/>
    </location>
</feature>
<protein>
    <submittedName>
        <fullName evidence="2">Uncharacterized protein</fullName>
    </submittedName>
</protein>
<dbReference type="Proteomes" id="UP000447434">
    <property type="component" value="Chromosome 14"/>
</dbReference>
<organism evidence="2 3">
    <name type="scientific">Lupinus albus</name>
    <name type="common">White lupine</name>
    <name type="synonym">Lupinus termis</name>
    <dbReference type="NCBI Taxonomy" id="3870"/>
    <lineage>
        <taxon>Eukaryota</taxon>
        <taxon>Viridiplantae</taxon>
        <taxon>Streptophyta</taxon>
        <taxon>Embryophyta</taxon>
        <taxon>Tracheophyta</taxon>
        <taxon>Spermatophyta</taxon>
        <taxon>Magnoliopsida</taxon>
        <taxon>eudicotyledons</taxon>
        <taxon>Gunneridae</taxon>
        <taxon>Pentapetalae</taxon>
        <taxon>rosids</taxon>
        <taxon>fabids</taxon>
        <taxon>Fabales</taxon>
        <taxon>Fabaceae</taxon>
        <taxon>Papilionoideae</taxon>
        <taxon>50 kb inversion clade</taxon>
        <taxon>genistoids sensu lato</taxon>
        <taxon>core genistoids</taxon>
        <taxon>Genisteae</taxon>
        <taxon>Lupinus</taxon>
    </lineage>
</organism>
<proteinExistence type="predicted"/>
<evidence type="ECO:0000313" key="2">
    <source>
        <dbReference type="EMBL" id="KAE9600743.1"/>
    </source>
</evidence>
<name>A0A6A4PGU1_LUPAL</name>
<feature type="region of interest" description="Disordered" evidence="1">
    <location>
        <begin position="1"/>
        <end position="48"/>
    </location>
</feature>
<gene>
    <name evidence="2" type="ORF">Lalb_Chr14g0376111</name>
</gene>
<reference evidence="3" key="1">
    <citation type="journal article" date="2020" name="Nat. Commun.">
        <title>Genome sequence of the cluster root forming white lupin.</title>
        <authorList>
            <person name="Hufnagel B."/>
            <person name="Marques A."/>
            <person name="Soriano A."/>
            <person name="Marques L."/>
            <person name="Divol F."/>
            <person name="Doumas P."/>
            <person name="Sallet E."/>
            <person name="Mancinotti D."/>
            <person name="Carrere S."/>
            <person name="Marande W."/>
            <person name="Arribat S."/>
            <person name="Keller J."/>
            <person name="Huneau C."/>
            <person name="Blein T."/>
            <person name="Aime D."/>
            <person name="Laguerre M."/>
            <person name="Taylor J."/>
            <person name="Schubert V."/>
            <person name="Nelson M."/>
            <person name="Geu-Flores F."/>
            <person name="Crespi M."/>
            <person name="Gallardo-Guerrero K."/>
            <person name="Delaux P.-M."/>
            <person name="Salse J."/>
            <person name="Berges H."/>
            <person name="Guyot R."/>
            <person name="Gouzy J."/>
            <person name="Peret B."/>
        </authorList>
    </citation>
    <scope>NUCLEOTIDE SEQUENCE [LARGE SCALE GENOMIC DNA]</scope>
    <source>
        <strain evidence="3">cv. Amiga</strain>
    </source>
</reference>
<accession>A0A6A4PGU1</accession>
<dbReference type="EMBL" id="WOCE01000014">
    <property type="protein sequence ID" value="KAE9600743.1"/>
    <property type="molecule type" value="Genomic_DNA"/>
</dbReference>
<sequence>MARKSNHKNITTTPCSNSNATLSPTNVKKKKRARKSIPRDPPSQRSSIYRGVTRLLYFPSFFS</sequence>
<feature type="compositionally biased region" description="Basic residues" evidence="1">
    <location>
        <begin position="27"/>
        <end position="36"/>
    </location>
</feature>
<evidence type="ECO:0000256" key="1">
    <source>
        <dbReference type="SAM" id="MobiDB-lite"/>
    </source>
</evidence>
<evidence type="ECO:0000313" key="3">
    <source>
        <dbReference type="Proteomes" id="UP000447434"/>
    </source>
</evidence>